<keyword evidence="1" id="KW-0547">Nucleotide-binding</keyword>
<dbReference type="InterPro" id="IPR014001">
    <property type="entry name" value="Helicase_ATP-bd"/>
</dbReference>
<protein>
    <recommendedName>
        <fullName evidence="9">RNA helicase</fullName>
    </recommendedName>
</protein>
<reference evidence="7" key="1">
    <citation type="submission" date="2020-11" db="EMBL/GenBank/DDBJ databases">
        <authorList>
            <person name="Tran Van P."/>
        </authorList>
    </citation>
    <scope>NUCLEOTIDE SEQUENCE</scope>
</reference>
<dbReference type="PANTHER" id="PTHR47959">
    <property type="entry name" value="ATP-DEPENDENT RNA HELICASE RHLE-RELATED"/>
    <property type="match status" value="1"/>
</dbReference>
<keyword evidence="8" id="KW-1185">Reference proteome</keyword>
<feature type="domain" description="Helicase C-terminal" evidence="6">
    <location>
        <begin position="266"/>
        <end position="411"/>
    </location>
</feature>
<dbReference type="EMBL" id="CAJPVJ010001005">
    <property type="protein sequence ID" value="CAG2163867.1"/>
    <property type="molecule type" value="Genomic_DNA"/>
</dbReference>
<evidence type="ECO:0000256" key="1">
    <source>
        <dbReference type="ARBA" id="ARBA00022741"/>
    </source>
</evidence>
<dbReference type="AlphaFoldDB" id="A0A7R9LI14"/>
<dbReference type="Pfam" id="PF00271">
    <property type="entry name" value="Helicase_C"/>
    <property type="match status" value="1"/>
</dbReference>
<dbReference type="OrthoDB" id="434041at2759"/>
<feature type="domain" description="Helicase ATP-binding" evidence="5">
    <location>
        <begin position="61"/>
        <end position="231"/>
    </location>
</feature>
<evidence type="ECO:0000256" key="2">
    <source>
        <dbReference type="ARBA" id="ARBA00022801"/>
    </source>
</evidence>
<evidence type="ECO:0000259" key="6">
    <source>
        <dbReference type="PROSITE" id="PS51194"/>
    </source>
</evidence>
<evidence type="ECO:0008006" key="9">
    <source>
        <dbReference type="Google" id="ProtNLM"/>
    </source>
</evidence>
<dbReference type="GO" id="GO:0003724">
    <property type="term" value="F:RNA helicase activity"/>
    <property type="evidence" value="ECO:0007669"/>
    <property type="project" value="TreeGrafter"/>
</dbReference>
<accession>A0A7R9LI14</accession>
<organism evidence="7">
    <name type="scientific">Oppiella nova</name>
    <dbReference type="NCBI Taxonomy" id="334625"/>
    <lineage>
        <taxon>Eukaryota</taxon>
        <taxon>Metazoa</taxon>
        <taxon>Ecdysozoa</taxon>
        <taxon>Arthropoda</taxon>
        <taxon>Chelicerata</taxon>
        <taxon>Arachnida</taxon>
        <taxon>Acari</taxon>
        <taxon>Acariformes</taxon>
        <taxon>Sarcoptiformes</taxon>
        <taxon>Oribatida</taxon>
        <taxon>Brachypylina</taxon>
        <taxon>Oppioidea</taxon>
        <taxon>Oppiidae</taxon>
        <taxon>Oppiella</taxon>
    </lineage>
</organism>
<dbReference type="InterPro" id="IPR011545">
    <property type="entry name" value="DEAD/DEAH_box_helicase_dom"/>
</dbReference>
<dbReference type="Gene3D" id="3.40.50.300">
    <property type="entry name" value="P-loop containing nucleotide triphosphate hydrolases"/>
    <property type="match status" value="2"/>
</dbReference>
<dbReference type="Pfam" id="PF00270">
    <property type="entry name" value="DEAD"/>
    <property type="match status" value="1"/>
</dbReference>
<dbReference type="GO" id="GO:0005829">
    <property type="term" value="C:cytosol"/>
    <property type="evidence" value="ECO:0007669"/>
    <property type="project" value="TreeGrafter"/>
</dbReference>
<dbReference type="PANTHER" id="PTHR47959:SF1">
    <property type="entry name" value="ATP-DEPENDENT RNA HELICASE DBPA"/>
    <property type="match status" value="1"/>
</dbReference>
<evidence type="ECO:0000313" key="7">
    <source>
        <dbReference type="EMBL" id="CAD7642125.1"/>
    </source>
</evidence>
<dbReference type="SMART" id="SM00487">
    <property type="entry name" value="DEXDc"/>
    <property type="match status" value="1"/>
</dbReference>
<evidence type="ECO:0000256" key="4">
    <source>
        <dbReference type="ARBA" id="ARBA00022840"/>
    </source>
</evidence>
<sequence>MSSSQLAHNLNDKKWRSEDINVTEDDESFVTFKSLNLRENVLSGLEANGFVRLSAIQLHAIPLGRCGLDLILQSKSGTGKTCVFVVIALELLEAFESSAIQVLVVCPTREIAVQTSHVITSLAAHSTVRCCPVIGGTKLKEDVNLLSKCQAVVGTPGRIKQLIELNVLKTNSIRLLVLDECDKLLDHNFRQQIDDIFESLPQNKQTIAVSATMTSELADFLTQYMRTPVFVRLNADNPALIGVKQFYTTTDYHHLNHMNFDNKIEPLIDILKNVSFSQCLVFSNYQTRARMLCDKLNALDWKSTYISAERCQSDRLKAISKLRKYKCRVLVSTDLTARGIDVQNINLVINMDTPFDAQTYLHRIGRAGRFGTRGIAITIASTGRETELLQKIIKDCKLNVEELKKPIPEDIWLMDDSTEDFPLIGNHLDSGKTTEEFGELSPLVRPTIVDNNSDNSSPQIKSFDDILKEYKLMKNSRLNKDNEKSCEPNMNTNLELKVKPINCDNLVNSFVDKCDINSKELSNLITDSHKESIDKSVAQEVPTIDKTCDEHKEHNFNHLFDCFEGDHNCRQFVDSNDNELNCDYIESMEPSVNLIENGLNRWANAMFPPFASISNPLQYNQWIERNRYLWSYMLNPFQAFQFTLNDNQNHTNR</sequence>
<dbReference type="CDD" id="cd18787">
    <property type="entry name" value="SF2_C_DEAD"/>
    <property type="match status" value="1"/>
</dbReference>
<dbReference type="GO" id="GO:0003676">
    <property type="term" value="F:nucleic acid binding"/>
    <property type="evidence" value="ECO:0007669"/>
    <property type="project" value="InterPro"/>
</dbReference>
<dbReference type="PROSITE" id="PS51194">
    <property type="entry name" value="HELICASE_CTER"/>
    <property type="match status" value="1"/>
</dbReference>
<dbReference type="Proteomes" id="UP000728032">
    <property type="component" value="Unassembled WGS sequence"/>
</dbReference>
<proteinExistence type="predicted"/>
<dbReference type="InterPro" id="IPR050079">
    <property type="entry name" value="DEAD_box_RNA_helicase"/>
</dbReference>
<evidence type="ECO:0000313" key="8">
    <source>
        <dbReference type="Proteomes" id="UP000728032"/>
    </source>
</evidence>
<gene>
    <name evidence="7" type="ORF">ONB1V03_LOCUS3430</name>
</gene>
<evidence type="ECO:0000256" key="3">
    <source>
        <dbReference type="ARBA" id="ARBA00022806"/>
    </source>
</evidence>
<dbReference type="SUPFAM" id="SSF52540">
    <property type="entry name" value="P-loop containing nucleoside triphosphate hydrolases"/>
    <property type="match status" value="1"/>
</dbReference>
<dbReference type="PROSITE" id="PS51192">
    <property type="entry name" value="HELICASE_ATP_BIND_1"/>
    <property type="match status" value="1"/>
</dbReference>
<dbReference type="InterPro" id="IPR027417">
    <property type="entry name" value="P-loop_NTPase"/>
</dbReference>
<dbReference type="GO" id="GO:0016787">
    <property type="term" value="F:hydrolase activity"/>
    <property type="evidence" value="ECO:0007669"/>
    <property type="project" value="UniProtKB-KW"/>
</dbReference>
<dbReference type="SMART" id="SM00490">
    <property type="entry name" value="HELICc"/>
    <property type="match status" value="1"/>
</dbReference>
<evidence type="ECO:0000259" key="5">
    <source>
        <dbReference type="PROSITE" id="PS51192"/>
    </source>
</evidence>
<dbReference type="GO" id="GO:0005524">
    <property type="term" value="F:ATP binding"/>
    <property type="evidence" value="ECO:0007669"/>
    <property type="project" value="UniProtKB-KW"/>
</dbReference>
<name>A0A7R9LI14_9ACAR</name>
<keyword evidence="3" id="KW-0347">Helicase</keyword>
<keyword evidence="4" id="KW-0067">ATP-binding</keyword>
<keyword evidence="2" id="KW-0378">Hydrolase</keyword>
<dbReference type="EMBL" id="OC915830">
    <property type="protein sequence ID" value="CAD7642125.1"/>
    <property type="molecule type" value="Genomic_DNA"/>
</dbReference>
<dbReference type="InterPro" id="IPR001650">
    <property type="entry name" value="Helicase_C-like"/>
</dbReference>